<organism evidence="6 7">
    <name type="scientific">Pseudocercospora fuligena</name>
    <dbReference type="NCBI Taxonomy" id="685502"/>
    <lineage>
        <taxon>Eukaryota</taxon>
        <taxon>Fungi</taxon>
        <taxon>Dikarya</taxon>
        <taxon>Ascomycota</taxon>
        <taxon>Pezizomycotina</taxon>
        <taxon>Dothideomycetes</taxon>
        <taxon>Dothideomycetidae</taxon>
        <taxon>Mycosphaerellales</taxon>
        <taxon>Mycosphaerellaceae</taxon>
        <taxon>Pseudocercospora</taxon>
    </lineage>
</organism>
<keyword evidence="3 5" id="KW-1133">Transmembrane helix</keyword>
<keyword evidence="4 5" id="KW-0472">Membrane</keyword>
<name>A0A8H6R7H1_9PEZI</name>
<feature type="transmembrane region" description="Helical" evidence="5">
    <location>
        <begin position="82"/>
        <end position="100"/>
    </location>
</feature>
<evidence type="ECO:0000256" key="5">
    <source>
        <dbReference type="SAM" id="Phobius"/>
    </source>
</evidence>
<gene>
    <name evidence="6" type="ORF">HII31_12839</name>
</gene>
<feature type="transmembrane region" description="Helical" evidence="5">
    <location>
        <begin position="12"/>
        <end position="28"/>
    </location>
</feature>
<dbReference type="EMBL" id="JABCIY010000306">
    <property type="protein sequence ID" value="KAF7185966.1"/>
    <property type="molecule type" value="Genomic_DNA"/>
</dbReference>
<evidence type="ECO:0000256" key="1">
    <source>
        <dbReference type="ARBA" id="ARBA00004141"/>
    </source>
</evidence>
<evidence type="ECO:0000313" key="7">
    <source>
        <dbReference type="Proteomes" id="UP000660729"/>
    </source>
</evidence>
<feature type="transmembrane region" description="Helical" evidence="5">
    <location>
        <begin position="182"/>
        <end position="203"/>
    </location>
</feature>
<dbReference type="InterPro" id="IPR006603">
    <property type="entry name" value="PQ-loop_rpt"/>
</dbReference>
<reference evidence="6" key="1">
    <citation type="submission" date="2020-04" db="EMBL/GenBank/DDBJ databases">
        <title>Draft genome resource of the tomato pathogen Pseudocercospora fuligena.</title>
        <authorList>
            <person name="Zaccaron A."/>
        </authorList>
    </citation>
    <scope>NUCLEOTIDE SEQUENCE</scope>
    <source>
        <strain evidence="6">PF001</strain>
    </source>
</reference>
<feature type="transmembrane region" description="Helical" evidence="5">
    <location>
        <begin position="112"/>
        <end position="130"/>
    </location>
</feature>
<dbReference type="GO" id="GO:0016020">
    <property type="term" value="C:membrane"/>
    <property type="evidence" value="ECO:0007669"/>
    <property type="project" value="UniProtKB-SubCell"/>
</dbReference>
<dbReference type="Proteomes" id="UP000660729">
    <property type="component" value="Unassembled WGS sequence"/>
</dbReference>
<dbReference type="Pfam" id="PF04193">
    <property type="entry name" value="PQ-loop"/>
    <property type="match status" value="1"/>
</dbReference>
<evidence type="ECO:0000256" key="4">
    <source>
        <dbReference type="ARBA" id="ARBA00023136"/>
    </source>
</evidence>
<comment type="subcellular location">
    <subcellularLocation>
        <location evidence="1">Membrane</location>
        <topology evidence="1">Multi-pass membrane protein</topology>
    </subcellularLocation>
</comment>
<feature type="transmembrane region" description="Helical" evidence="5">
    <location>
        <begin position="223"/>
        <end position="247"/>
    </location>
</feature>
<comment type="caution">
    <text evidence="6">The sequence shown here is derived from an EMBL/GenBank/DDBJ whole genome shotgun (WGS) entry which is preliminary data.</text>
</comment>
<feature type="transmembrane region" description="Helical" evidence="5">
    <location>
        <begin position="150"/>
        <end position="170"/>
    </location>
</feature>
<evidence type="ECO:0000256" key="2">
    <source>
        <dbReference type="ARBA" id="ARBA00022692"/>
    </source>
</evidence>
<accession>A0A8H6R7H1</accession>
<sequence length="264" mass="29802">MMFALDVLTELALLVLTIASFLPQYRFIKKRQDCTGLSLAYLLLNLVVATYDFTLCLEVVAIHWEGTYLVHQPRDARDWLNLAQFTAICLGHLILFSQALSLPPRRPRAKVTAVIVCISFLMISLVPVLFEIYAEPGEPGFYTGMVVGSLLYFVGPPVQLCGIVAFWAQARTIISNEPPIALNLRGLLDQSLVFLLVGISFSFRFQMDPEYSNPYFIVYLRDWYWSLGWATINNIIFAFGQGVLAIIACRYRSARSEECQPLLG</sequence>
<keyword evidence="2 5" id="KW-0812">Transmembrane</keyword>
<protein>
    <submittedName>
        <fullName evidence="6">Uncharacterized protein</fullName>
    </submittedName>
</protein>
<dbReference type="AlphaFoldDB" id="A0A8H6R7H1"/>
<dbReference type="OrthoDB" id="3650496at2759"/>
<evidence type="ECO:0000313" key="6">
    <source>
        <dbReference type="EMBL" id="KAF7185966.1"/>
    </source>
</evidence>
<keyword evidence="7" id="KW-1185">Reference proteome</keyword>
<feature type="transmembrane region" description="Helical" evidence="5">
    <location>
        <begin position="40"/>
        <end position="62"/>
    </location>
</feature>
<evidence type="ECO:0000256" key="3">
    <source>
        <dbReference type="ARBA" id="ARBA00022989"/>
    </source>
</evidence>
<proteinExistence type="predicted"/>